<accession>A0A2J7Q6R1</accession>
<dbReference type="PROSITE" id="PS50294">
    <property type="entry name" value="WD_REPEATS_REGION"/>
    <property type="match status" value="1"/>
</dbReference>
<protein>
    <submittedName>
        <fullName evidence="3">Uncharacterized protein</fullName>
    </submittedName>
</protein>
<evidence type="ECO:0000256" key="1">
    <source>
        <dbReference type="PROSITE-ProRule" id="PRU00221"/>
    </source>
</evidence>
<feature type="repeat" description="WD" evidence="1">
    <location>
        <begin position="235"/>
        <end position="276"/>
    </location>
</feature>
<gene>
    <name evidence="3" type="ORF">B7P43_G14997</name>
</gene>
<evidence type="ECO:0000313" key="3">
    <source>
        <dbReference type="EMBL" id="PNF24263.1"/>
    </source>
</evidence>
<name>A0A2J7Q6R1_9NEOP</name>
<evidence type="ECO:0000256" key="2">
    <source>
        <dbReference type="SAM" id="MobiDB-lite"/>
    </source>
</evidence>
<reference evidence="3 4" key="1">
    <citation type="submission" date="2017-12" db="EMBL/GenBank/DDBJ databases">
        <title>Hemimetabolous genomes reveal molecular basis of termite eusociality.</title>
        <authorList>
            <person name="Harrison M.C."/>
            <person name="Jongepier E."/>
            <person name="Robertson H.M."/>
            <person name="Arning N."/>
            <person name="Bitard-Feildel T."/>
            <person name="Chao H."/>
            <person name="Childers C.P."/>
            <person name="Dinh H."/>
            <person name="Doddapaneni H."/>
            <person name="Dugan S."/>
            <person name="Gowin J."/>
            <person name="Greiner C."/>
            <person name="Han Y."/>
            <person name="Hu H."/>
            <person name="Hughes D.S.T."/>
            <person name="Huylmans A.-K."/>
            <person name="Kemena C."/>
            <person name="Kremer L.P.M."/>
            <person name="Lee S.L."/>
            <person name="Lopez-Ezquerra A."/>
            <person name="Mallet L."/>
            <person name="Monroy-Kuhn J.M."/>
            <person name="Moser A."/>
            <person name="Murali S.C."/>
            <person name="Muzny D.M."/>
            <person name="Otani S."/>
            <person name="Piulachs M.-D."/>
            <person name="Poelchau M."/>
            <person name="Qu J."/>
            <person name="Schaub F."/>
            <person name="Wada-Katsumata A."/>
            <person name="Worley K.C."/>
            <person name="Xie Q."/>
            <person name="Ylla G."/>
            <person name="Poulsen M."/>
            <person name="Gibbs R.A."/>
            <person name="Schal C."/>
            <person name="Richards S."/>
            <person name="Belles X."/>
            <person name="Korb J."/>
            <person name="Bornberg-Bauer E."/>
        </authorList>
    </citation>
    <scope>NUCLEOTIDE SEQUENCE [LARGE SCALE GENOMIC DNA]</scope>
    <source>
        <tissue evidence="3">Whole body</tissue>
    </source>
</reference>
<evidence type="ECO:0000313" key="4">
    <source>
        <dbReference type="Proteomes" id="UP000235965"/>
    </source>
</evidence>
<proteinExistence type="predicted"/>
<feature type="compositionally biased region" description="Low complexity" evidence="2">
    <location>
        <begin position="723"/>
        <end position="745"/>
    </location>
</feature>
<dbReference type="Gene3D" id="2.130.10.10">
    <property type="entry name" value="YVTN repeat-like/Quinoprotein amine dehydrogenase"/>
    <property type="match status" value="1"/>
</dbReference>
<dbReference type="PANTHER" id="PTHR44099">
    <property type="entry name" value="RABCONNECTIN-3B, ISOFORM A"/>
    <property type="match status" value="1"/>
</dbReference>
<keyword evidence="1" id="KW-0853">WD repeat</keyword>
<dbReference type="InterPro" id="IPR049916">
    <property type="entry name" value="WDR72-like"/>
</dbReference>
<dbReference type="Pfam" id="PF00400">
    <property type="entry name" value="WD40"/>
    <property type="match status" value="2"/>
</dbReference>
<dbReference type="GO" id="GO:0005737">
    <property type="term" value="C:cytoplasm"/>
    <property type="evidence" value="ECO:0007669"/>
    <property type="project" value="TreeGrafter"/>
</dbReference>
<feature type="non-terminal residue" evidence="3">
    <location>
        <position position="936"/>
    </location>
</feature>
<keyword evidence="4" id="KW-1185">Reference proteome</keyword>
<feature type="compositionally biased region" description="Acidic residues" evidence="2">
    <location>
        <begin position="754"/>
        <end position="765"/>
    </location>
</feature>
<comment type="caution">
    <text evidence="3">The sequence shown here is derived from an EMBL/GenBank/DDBJ whole genome shotgun (WGS) entry which is preliminary data.</text>
</comment>
<dbReference type="InterPro" id="IPR015943">
    <property type="entry name" value="WD40/YVTN_repeat-like_dom_sf"/>
</dbReference>
<dbReference type="PROSITE" id="PS50082">
    <property type="entry name" value="WD_REPEATS_2"/>
    <property type="match status" value="1"/>
</dbReference>
<organism evidence="3 4">
    <name type="scientific">Cryptotermes secundus</name>
    <dbReference type="NCBI Taxonomy" id="105785"/>
    <lineage>
        <taxon>Eukaryota</taxon>
        <taxon>Metazoa</taxon>
        <taxon>Ecdysozoa</taxon>
        <taxon>Arthropoda</taxon>
        <taxon>Hexapoda</taxon>
        <taxon>Insecta</taxon>
        <taxon>Pterygota</taxon>
        <taxon>Neoptera</taxon>
        <taxon>Polyneoptera</taxon>
        <taxon>Dictyoptera</taxon>
        <taxon>Blattodea</taxon>
        <taxon>Blattoidea</taxon>
        <taxon>Termitoidae</taxon>
        <taxon>Kalotermitidae</taxon>
        <taxon>Cryptotermitinae</taxon>
        <taxon>Cryptotermes</taxon>
    </lineage>
</organism>
<feature type="compositionally biased region" description="Polar residues" evidence="2">
    <location>
        <begin position="711"/>
        <end position="722"/>
    </location>
</feature>
<dbReference type="EMBL" id="NEVH01017460">
    <property type="protein sequence ID" value="PNF24263.1"/>
    <property type="molecule type" value="Genomic_DNA"/>
</dbReference>
<dbReference type="SUPFAM" id="SSF50978">
    <property type="entry name" value="WD40 repeat-like"/>
    <property type="match status" value="1"/>
</dbReference>
<dbReference type="SMART" id="SM00320">
    <property type="entry name" value="WD40"/>
    <property type="match status" value="3"/>
</dbReference>
<dbReference type="Proteomes" id="UP000235965">
    <property type="component" value="Unassembled WGS sequence"/>
</dbReference>
<feature type="region of interest" description="Disordered" evidence="2">
    <location>
        <begin position="702"/>
        <end position="768"/>
    </location>
</feature>
<sequence length="936" mass="102996">MRYHVVSRQGKMYKYLIRGDSEGCVLVWNIPEVTNGQLAQIKQEDFAKPPAIPPTVLTSLVKAWAEMKPPPVGILDQLDSGDQPGVRLTASIYLPQQSRLVVGREDGSVIIVPATQTVMLQLLHGKHQQYDDWPPHQLLLGHAGRVNCLLYPHHLHQRYEKSHLVSGGVDFAVCLWDLYSGTLLHRFCVHAGEITQLLVPPNSCSQRIQKCVCSIASDHSVTLLGLTERKCVVLASRHLFPVVTIKWRPLDDFMIVGCSDGTVYVWQMETGHLDRVLHGISAEEVLYACDENPAASSSGDVGLANPAVHFFRGLRHRNLSAIRHATQRGLHQLQQLHHATNPDGSDQQKSRALPLMIQGLRTNPKDPESHILVFDIEALIVQLLTEEYSTMSPGTLEAQGLINQAEYQKVAALTQSASPDAHKKIAGNEVGDQGGRKVRGLETNTTMEIAQLLLSLLHAWGMDPDLDRVCEGKLGLLRPMVPVSFGVLSKGGYMSLLLPTWQAKCANELDAEKPANTSGSANSLEADLPVELVRLERLTRLFTARTHWELSTTLTSNHLLAIIAMANTLMSMNNATFIPEQERTRKLHRQSTRTALNWATKAEEENEDLFTAQQAQIKQGWSLLATLHCVLLPDKVVQAGSKNFKRPQVEMMARRWQHQCLEVREAAQALLLAELGRLGPKGRKALVDSWAQFLPSYSSADTLGFPPGTPQPSSQMLTVPSAQQGGSSQQTLSSGQQGSNGSAPGHQTEQPQHEDEDDDEEEGTEEYCVRKPWSVAELKRKQTTAVVLLGVIGAEFGQDVSDGSTRRRASEDQRRKSSVVEGFGIGNNNLARLTSLALTHLLLAAPSSRLPAHTPLRRAAIDLIGRGFTVWEPYLDVSKVLLGLLELCCEADKLMPSMTYGLPLTPAADSCRTARHALTLIATARPAAFITTMARE</sequence>
<dbReference type="PANTHER" id="PTHR44099:SF4">
    <property type="entry name" value="RABCONNECTIN-3B, ISOFORM A"/>
    <property type="match status" value="1"/>
</dbReference>
<dbReference type="InterPro" id="IPR036322">
    <property type="entry name" value="WD40_repeat_dom_sf"/>
</dbReference>
<dbReference type="AlphaFoldDB" id="A0A2J7Q6R1"/>
<dbReference type="InterPro" id="IPR001680">
    <property type="entry name" value="WD40_rpt"/>
</dbReference>